<dbReference type="AlphaFoldDB" id="A0A835YZB2"/>
<name>A0A835YZB2_9STRA</name>
<keyword evidence="1" id="KW-0732">Signal</keyword>
<evidence type="ECO:0000313" key="3">
    <source>
        <dbReference type="Proteomes" id="UP000664859"/>
    </source>
</evidence>
<proteinExistence type="predicted"/>
<feature type="signal peptide" evidence="1">
    <location>
        <begin position="1"/>
        <end position="27"/>
    </location>
</feature>
<reference evidence="2" key="1">
    <citation type="submission" date="2021-02" db="EMBL/GenBank/DDBJ databases">
        <title>First Annotated Genome of the Yellow-green Alga Tribonema minus.</title>
        <authorList>
            <person name="Mahan K.M."/>
        </authorList>
    </citation>
    <scope>NUCLEOTIDE SEQUENCE</scope>
    <source>
        <strain evidence="2">UTEX B ZZ1240</strain>
    </source>
</reference>
<keyword evidence="3" id="KW-1185">Reference proteome</keyword>
<evidence type="ECO:0000313" key="2">
    <source>
        <dbReference type="EMBL" id="KAG5183508.1"/>
    </source>
</evidence>
<accession>A0A835YZB2</accession>
<organism evidence="2 3">
    <name type="scientific">Tribonema minus</name>
    <dbReference type="NCBI Taxonomy" id="303371"/>
    <lineage>
        <taxon>Eukaryota</taxon>
        <taxon>Sar</taxon>
        <taxon>Stramenopiles</taxon>
        <taxon>Ochrophyta</taxon>
        <taxon>PX clade</taxon>
        <taxon>Xanthophyceae</taxon>
        <taxon>Tribonematales</taxon>
        <taxon>Tribonemataceae</taxon>
        <taxon>Tribonema</taxon>
    </lineage>
</organism>
<dbReference type="EMBL" id="JAFCMP010000201">
    <property type="protein sequence ID" value="KAG5183508.1"/>
    <property type="molecule type" value="Genomic_DNA"/>
</dbReference>
<sequence>MVVAIAFFRCAPLMLVLLLLLLLCCYCYHSAAVSAMSPASFQLAPFGKVCVPRRCAAFVPAPLALGLLWFCVSLCHAISDSTIQNTLQTTYTVSLQQQYMDNWTTTAISYPFPKHKIYTYGSYDCEAQCSGLPATITNRFHASPFGGIAIQVFKGDPNIGVNHPRSELRLEDSAAAHISGTTPYILSFAALFDSTNPFFAEFFQIWSIDLVGPVLQLEVRNGNVGVRYFRDGGLWPVIFTNGAFSGYPKNTPIRFDISFQGGNIVVYQDGQPKWQGIVPWSSTATGRFQYGIYNNAGGKTEPSPGDELIGFHYFGIYKAPHSLSHCKADHQAHGRTYYRSFNHTKAYHCEADLQTHHCQANCQAHGQTYYRSFNHTEAYHCEADLETHHCQANCQANTSFDYLKAYK</sequence>
<protein>
    <submittedName>
        <fullName evidence="2">Uncharacterized protein</fullName>
    </submittedName>
</protein>
<gene>
    <name evidence="2" type="ORF">JKP88DRAFT_245149</name>
</gene>
<evidence type="ECO:0000256" key="1">
    <source>
        <dbReference type="SAM" id="SignalP"/>
    </source>
</evidence>
<comment type="caution">
    <text evidence="2">The sequence shown here is derived from an EMBL/GenBank/DDBJ whole genome shotgun (WGS) entry which is preliminary data.</text>
</comment>
<feature type="chain" id="PRO_5032836598" evidence="1">
    <location>
        <begin position="28"/>
        <end position="407"/>
    </location>
</feature>
<dbReference type="Proteomes" id="UP000664859">
    <property type="component" value="Unassembled WGS sequence"/>
</dbReference>